<gene>
    <name evidence="2" type="ORF">C0216_14220</name>
</gene>
<protein>
    <recommendedName>
        <fullName evidence="4">DNA-binding protein</fullName>
    </recommendedName>
</protein>
<keyword evidence="3" id="KW-1185">Reference proteome</keyword>
<dbReference type="RefSeq" id="WP_114055643.1">
    <property type="nucleotide sequence ID" value="NZ_CP030862.1"/>
</dbReference>
<proteinExistence type="predicted"/>
<accession>A0A344U0N7</accession>
<evidence type="ECO:0000313" key="2">
    <source>
        <dbReference type="EMBL" id="AXE24458.1"/>
    </source>
</evidence>
<reference evidence="2 3" key="1">
    <citation type="submission" date="2018-01" db="EMBL/GenBank/DDBJ databases">
        <title>Draft genome Sequence of streptomyces globosus LZH-48.</title>
        <authorList>
            <person name="Ran K."/>
            <person name="Li Z."/>
            <person name="Wei S."/>
            <person name="Dong R."/>
        </authorList>
    </citation>
    <scope>NUCLEOTIDE SEQUENCE [LARGE SCALE GENOMIC DNA]</scope>
    <source>
        <strain evidence="2 3">LZH-48</strain>
    </source>
</reference>
<dbReference type="EMBL" id="CP030862">
    <property type="protein sequence ID" value="AXE24458.1"/>
    <property type="molecule type" value="Genomic_DNA"/>
</dbReference>
<evidence type="ECO:0008006" key="4">
    <source>
        <dbReference type="Google" id="ProtNLM"/>
    </source>
</evidence>
<evidence type="ECO:0000313" key="3">
    <source>
        <dbReference type="Proteomes" id="UP000252004"/>
    </source>
</evidence>
<name>A0A344U0N7_9ACTN</name>
<dbReference type="OrthoDB" id="218750at2"/>
<dbReference type="Proteomes" id="UP000252004">
    <property type="component" value="Chromosome"/>
</dbReference>
<organism evidence="2 3">
    <name type="scientific">Streptomyces globosus</name>
    <dbReference type="NCBI Taxonomy" id="68209"/>
    <lineage>
        <taxon>Bacteria</taxon>
        <taxon>Bacillati</taxon>
        <taxon>Actinomycetota</taxon>
        <taxon>Actinomycetes</taxon>
        <taxon>Kitasatosporales</taxon>
        <taxon>Streptomycetaceae</taxon>
        <taxon>Streptomyces</taxon>
    </lineage>
</organism>
<feature type="compositionally biased region" description="Gly residues" evidence="1">
    <location>
        <begin position="639"/>
        <end position="653"/>
    </location>
</feature>
<sequence length="1532" mass="161088">MSLPIPLPSDPSTSQVYPDWVQAHDPGAEPAARALFDTLCAGARAAHTKPGAFLDTMQRQARRLPPPHLPWFWETVAHRLIPVHPRSAARAHTLARKAEHAHRLPADPDRHRANVLLHARHGALAAADLSGHQPWLAGLLEPAAAHGEFVRVLAAWPAASADLPADLASRVRASARAAGAGTDEDARILGPLVAAARGRAVPDRLLLALAKLLAARPPADGLHAPLLDLFPESRADAAAWLRLLLDSGAAAAAAAGRAVPDGGLADWLRRYARTYGHRKVAGGGVMRQPMPAELLEIVALCAPRLKAAGAPVRLHEDRYRHPGIDADLLDACLAEGIPVEDPGPAVRLEFWGDRSRRDLTSLAADPVFGPRLEGTVHAGLRGAGTAITRLPENPGIAAEVHHRIEGLLGALRGGGLAAADEAVNELRELLDRPTATALDGIEEALAGIDLTGPLARALHAGLPEELGWPALDAAVAGFPPGETVQVTSTWPVLTVYGATRAVAVDHAGERASCTFRLPAGALSHSVHHVGGDFLVAWSTDERTAGGGHAFWASRPEEVFTPQHRSRLSPYGGFIHGGLGYHFETADGTGRHDGERVLRPGGREGIGGHDLMLGDGQRLWSAPVFRADRRRAPVDPHTGGRSGDGPSPGIGGAGEAPDGWKDSEDLRTLAALPEGAPASPLGQDGRLAGCRVLHRVPWSGHSPREFRLESADGRRADYRTRTWGRHPWGILALPAGGEDAVLVDETAVRCHSAADNSLLWQVRGFPGAPGSDSRAARTAPTLGEEAGPVPPPAFWHFLAPRDEAASKALRTADAAAVRALLDAALRGDARPALPGIAEPRIADGVARAARLAADVLRRRRELSRRVALMRSGPVADLPSPVPDTVLQPALRGLLPEIRGYGAPVPAAHPALLTAVAADGRHLRGDIDDETRRLAPPAQPAEWAVLVGAIGAAAWRAAVAHTDPEERAALAALLEVWSRQPFAEPGTAWRTGRAREDAVEACRAAGGTLASGVPRRGLVPFLQPAADPAPAGAEECRTVEAADDARRLPRLLALLAERGPLAVPEEAVEAFCRRTGARRSIGLLALAGLPARERHDDHRALLRKTPYRLTGPLVHEYDGLVHRLGEDGRRALLAAGLPDDPAELWEPGGMAAAALRMAEVWAALLGAAEYADEELAEALETEAGLGGGWARALPAGRAAGAFGEHGFALAVQPSGRVRLHLLREDGTPGDWVSGTAAAHTAAATAVVWALTERPVGDPAAAGALRLYGRLRAVLDDPGTLVPVLYPPAPALAGAPGFAPYEGPLLPCPQPLDEGVEAPRVLDDGLFVVETGAGAVFVRTAVLADPERVGRAARLCTDLRLDHLRGRLLELRDELDGLARIAARAAATPVPAGGCENDPARSAPDLVADAARTLGTGADAAALYLQLLALARPTDRNIRRWNGWTAGRHKAAQAELVAAGAVVAGSRARAGRSVFAPGEWTDLKAPHLPLETAKTGPHLAHVYGKGLHSPYLRLLAPLPPHELFARAWEASRPGS</sequence>
<feature type="region of interest" description="Disordered" evidence="1">
    <location>
        <begin position="624"/>
        <end position="660"/>
    </location>
</feature>
<dbReference type="KEGG" id="sgz:C0216_14220"/>
<evidence type="ECO:0000256" key="1">
    <source>
        <dbReference type="SAM" id="MobiDB-lite"/>
    </source>
</evidence>